<dbReference type="PANTHER" id="PTHR11895:SF7">
    <property type="entry name" value="GLUTAMYL-TRNA(GLN) AMIDOTRANSFERASE SUBUNIT A, MITOCHONDRIAL"/>
    <property type="match status" value="1"/>
</dbReference>
<dbReference type="InterPro" id="IPR020556">
    <property type="entry name" value="Amidase_CS"/>
</dbReference>
<evidence type="ECO:0000259" key="2">
    <source>
        <dbReference type="Pfam" id="PF01425"/>
    </source>
</evidence>
<dbReference type="InterPro" id="IPR023631">
    <property type="entry name" value="Amidase_dom"/>
</dbReference>
<dbReference type="PROSITE" id="PS00571">
    <property type="entry name" value="AMIDASES"/>
    <property type="match status" value="1"/>
</dbReference>
<organism evidence="3 4">
    <name type="scientific">Naasia aerilata</name>
    <dbReference type="NCBI Taxonomy" id="1162966"/>
    <lineage>
        <taxon>Bacteria</taxon>
        <taxon>Bacillati</taxon>
        <taxon>Actinomycetota</taxon>
        <taxon>Actinomycetes</taxon>
        <taxon>Micrococcales</taxon>
        <taxon>Microbacteriaceae</taxon>
        <taxon>Naasia</taxon>
    </lineage>
</organism>
<comment type="similarity">
    <text evidence="1">Belongs to the amidase family.</text>
</comment>
<dbReference type="EMBL" id="AP027731">
    <property type="protein sequence ID" value="BDZ46078.1"/>
    <property type="molecule type" value="Genomic_DNA"/>
</dbReference>
<proteinExistence type="inferred from homology"/>
<evidence type="ECO:0000313" key="4">
    <source>
        <dbReference type="Proteomes" id="UP001321498"/>
    </source>
</evidence>
<protein>
    <submittedName>
        <fullName evidence="3">Amidase family protein</fullName>
    </submittedName>
</protein>
<accession>A0ABM8GCV2</accession>
<dbReference type="Pfam" id="PF01425">
    <property type="entry name" value="Amidase"/>
    <property type="match status" value="1"/>
</dbReference>
<keyword evidence="4" id="KW-1185">Reference proteome</keyword>
<evidence type="ECO:0000256" key="1">
    <source>
        <dbReference type="ARBA" id="ARBA00009199"/>
    </source>
</evidence>
<dbReference type="InterPro" id="IPR036928">
    <property type="entry name" value="AS_sf"/>
</dbReference>
<sequence>MADGNGDDLTWMTATEIAERVRGGRLSAGDVAEHFLERIARLNPALNAFVHHDPAEVRRRAATIDAAVRSGEDPGPLAGVPYSLKESTAARGLPHTGAMAAMRGHVADFDAVVTRRLRTAGGLLMGKTNLPENGYRCGTDGHLYGVTRNPWNLDASPGGSSGGAAASVAAGLTPLADGSDGAGSIRVPGAMCGLVGFKPSTGRIPQQLLPTRFATFLSHGILARSVPDVALMLNVEAGPDAADPLSLPRDNIDYVRALTDEGDDAGRPLRGWRIAWSPDLGIGGDTDPEVLDLCQSAVSAFEELGATVVTAAPPWPNPEESMWDSVWLPAYAPDLDAYDWDALRRDGEVDEELYEIVAAGAAASGSRTAAADMVRAGVYRAFAAFLSEHDLLVSPTVRVPGYPAGRFGPAHLDGEPLRRRILGWINTYPFNMTGTPAITVPVGLTSAGLPVGLQLAGGHLEDARVLRAAARFESARPWRHRPPFS</sequence>
<dbReference type="PANTHER" id="PTHR11895">
    <property type="entry name" value="TRANSAMIDASE"/>
    <property type="match status" value="1"/>
</dbReference>
<dbReference type="SUPFAM" id="SSF75304">
    <property type="entry name" value="Amidase signature (AS) enzymes"/>
    <property type="match status" value="1"/>
</dbReference>
<dbReference type="Gene3D" id="3.90.1300.10">
    <property type="entry name" value="Amidase signature (AS) domain"/>
    <property type="match status" value="1"/>
</dbReference>
<feature type="domain" description="Amidase" evidence="2">
    <location>
        <begin position="31"/>
        <end position="466"/>
    </location>
</feature>
<dbReference type="RefSeq" id="WP_286276180.1">
    <property type="nucleotide sequence ID" value="NZ_AP027731.1"/>
</dbReference>
<reference evidence="4" key="1">
    <citation type="journal article" date="2019" name="Int. J. Syst. Evol. Microbiol.">
        <title>The Global Catalogue of Microorganisms (GCM) 10K type strain sequencing project: providing services to taxonomists for standard genome sequencing and annotation.</title>
        <authorList>
            <consortium name="The Broad Institute Genomics Platform"/>
            <consortium name="The Broad Institute Genome Sequencing Center for Infectious Disease"/>
            <person name="Wu L."/>
            <person name="Ma J."/>
        </authorList>
    </citation>
    <scope>NUCLEOTIDE SEQUENCE [LARGE SCALE GENOMIC DNA]</scope>
    <source>
        <strain evidence="4">NBRC 108725</strain>
    </source>
</reference>
<dbReference type="Proteomes" id="UP001321498">
    <property type="component" value="Chromosome"/>
</dbReference>
<dbReference type="InterPro" id="IPR000120">
    <property type="entry name" value="Amidase"/>
</dbReference>
<evidence type="ECO:0000313" key="3">
    <source>
        <dbReference type="EMBL" id="BDZ46078.1"/>
    </source>
</evidence>
<gene>
    <name evidence="3" type="ORF">GCM10025866_19870</name>
</gene>
<name>A0ABM8GCV2_9MICO</name>